<evidence type="ECO:0000313" key="2">
    <source>
        <dbReference type="Proteomes" id="UP001055658"/>
    </source>
</evidence>
<dbReference type="EMBL" id="CP092418">
    <property type="protein sequence ID" value="USD23196.1"/>
    <property type="molecule type" value="Genomic_DNA"/>
</dbReference>
<reference evidence="1" key="1">
    <citation type="submission" date="2022-02" db="EMBL/GenBank/DDBJ databases">
        <title>Coral-associated bacteria.</title>
        <authorList>
            <person name="Tang K."/>
            <person name="Wang X."/>
        </authorList>
    </citation>
    <scope>NUCLEOTIDE SEQUENCE</scope>
    <source>
        <strain evidence="1">SCSIO 43006</strain>
    </source>
</reference>
<dbReference type="Proteomes" id="UP001055658">
    <property type="component" value="Chromosome"/>
</dbReference>
<dbReference type="RefSeq" id="WP_252085542.1">
    <property type="nucleotide sequence ID" value="NZ_CP092418.1"/>
</dbReference>
<proteinExistence type="predicted"/>
<name>A0ABY4VII8_9GAMM</name>
<gene>
    <name evidence="1" type="ORF">MJO52_08685</name>
</gene>
<evidence type="ECO:0000313" key="1">
    <source>
        <dbReference type="EMBL" id="USD23196.1"/>
    </source>
</evidence>
<accession>A0ABY4VII8</accession>
<keyword evidence="2" id="KW-1185">Reference proteome</keyword>
<sequence>MKQMVYDISGVKPVTLAVGAEFSVLDLYPDKYKKLLSTSEVKHKGVIQRSDRNCFHIKVADLFNLPLYYFTLNEQLFISAKLSSFLAVGADKVDLNYLVELEYFGFPTERKSLLENVRMIFPGDEVTITAESLIWLDDTLATEPNLKAALVKPQSRGEALYNLLPMVASQLFTPFDHVFFAQVFEQVEACEELLCEISKNSLPRKFGFNRQRSDIFKAAHKSRKVEGIDLKNYVREINDQLESSWEASGKEQDRDVYLAEYLYHPFILFHLNILAAELGKEVRIVDESNLKEKGGLNQIFSLDDSPIVNVYESFQRVFFYGNRWLSRIWFFIPPMISAKIIKRQQKYSEGEQHVCIYALTLDYLLRFYPLKVGNVTGD</sequence>
<organism evidence="1 2">
    <name type="scientific">Microbulbifer variabilis</name>
    <dbReference type="NCBI Taxonomy" id="266805"/>
    <lineage>
        <taxon>Bacteria</taxon>
        <taxon>Pseudomonadati</taxon>
        <taxon>Pseudomonadota</taxon>
        <taxon>Gammaproteobacteria</taxon>
        <taxon>Cellvibrionales</taxon>
        <taxon>Microbulbiferaceae</taxon>
        <taxon>Microbulbifer</taxon>
    </lineage>
</organism>
<protein>
    <submittedName>
        <fullName evidence="1">Uncharacterized protein</fullName>
    </submittedName>
</protein>